<sequence length="255" mass="27906">MTCHTDSRLFFSPHLPAPSSCSIATAQTLRIVADDNISSKNLSASFVLRAYMLTRIPINSCQFETSNPLVFVDVIFGFAEDVLVDIHASNLCAAPTPPNSTPTSQVIFARALQDSHPPVRPRGPPLRTPYVQHRIHVRQPKNPRSPAAPPPDPSQRAAPAEVRTTITERLQDHRYIFPVDSVGGIQTIPSTEGAYQDIYRNHMRNLSDTRAAAPVALHRVLHKLDHIVIKSTAATATATGSFSVLIKLVEVPDSD</sequence>
<proteinExistence type="predicted"/>
<name>A0AAD6UXQ1_9AGAR</name>
<evidence type="ECO:0000313" key="2">
    <source>
        <dbReference type="EMBL" id="KAJ7194294.1"/>
    </source>
</evidence>
<organism evidence="2 3">
    <name type="scientific">Mycena pura</name>
    <dbReference type="NCBI Taxonomy" id="153505"/>
    <lineage>
        <taxon>Eukaryota</taxon>
        <taxon>Fungi</taxon>
        <taxon>Dikarya</taxon>
        <taxon>Basidiomycota</taxon>
        <taxon>Agaricomycotina</taxon>
        <taxon>Agaricomycetes</taxon>
        <taxon>Agaricomycetidae</taxon>
        <taxon>Agaricales</taxon>
        <taxon>Marasmiineae</taxon>
        <taxon>Mycenaceae</taxon>
        <taxon>Mycena</taxon>
    </lineage>
</organism>
<dbReference type="Proteomes" id="UP001219525">
    <property type="component" value="Unassembled WGS sequence"/>
</dbReference>
<gene>
    <name evidence="2" type="ORF">GGX14DRAFT_679098</name>
</gene>
<feature type="region of interest" description="Disordered" evidence="1">
    <location>
        <begin position="136"/>
        <end position="159"/>
    </location>
</feature>
<evidence type="ECO:0000256" key="1">
    <source>
        <dbReference type="SAM" id="MobiDB-lite"/>
    </source>
</evidence>
<dbReference type="AlphaFoldDB" id="A0AAD6UXQ1"/>
<keyword evidence="3" id="KW-1185">Reference proteome</keyword>
<accession>A0AAD6UXQ1</accession>
<reference evidence="2" key="1">
    <citation type="submission" date="2023-03" db="EMBL/GenBank/DDBJ databases">
        <title>Massive genome expansion in bonnet fungi (Mycena s.s.) driven by repeated elements and novel gene families across ecological guilds.</title>
        <authorList>
            <consortium name="Lawrence Berkeley National Laboratory"/>
            <person name="Harder C.B."/>
            <person name="Miyauchi S."/>
            <person name="Viragh M."/>
            <person name="Kuo A."/>
            <person name="Thoen E."/>
            <person name="Andreopoulos B."/>
            <person name="Lu D."/>
            <person name="Skrede I."/>
            <person name="Drula E."/>
            <person name="Henrissat B."/>
            <person name="Morin E."/>
            <person name="Kohler A."/>
            <person name="Barry K."/>
            <person name="LaButti K."/>
            <person name="Morin E."/>
            <person name="Salamov A."/>
            <person name="Lipzen A."/>
            <person name="Mereny Z."/>
            <person name="Hegedus B."/>
            <person name="Baldrian P."/>
            <person name="Stursova M."/>
            <person name="Weitz H."/>
            <person name="Taylor A."/>
            <person name="Grigoriev I.V."/>
            <person name="Nagy L.G."/>
            <person name="Martin F."/>
            <person name="Kauserud H."/>
        </authorList>
    </citation>
    <scope>NUCLEOTIDE SEQUENCE</scope>
    <source>
        <strain evidence="2">9144</strain>
    </source>
</reference>
<dbReference type="EMBL" id="JARJCW010000099">
    <property type="protein sequence ID" value="KAJ7194294.1"/>
    <property type="molecule type" value="Genomic_DNA"/>
</dbReference>
<comment type="caution">
    <text evidence="2">The sequence shown here is derived from an EMBL/GenBank/DDBJ whole genome shotgun (WGS) entry which is preliminary data.</text>
</comment>
<protein>
    <submittedName>
        <fullName evidence="2">Uncharacterized protein</fullName>
    </submittedName>
</protein>
<evidence type="ECO:0000313" key="3">
    <source>
        <dbReference type="Proteomes" id="UP001219525"/>
    </source>
</evidence>